<comment type="caution">
    <text evidence="1">The sequence shown here is derived from an EMBL/GenBank/DDBJ whole genome shotgun (WGS) entry which is preliminary data.</text>
</comment>
<dbReference type="Proteomes" id="UP000238479">
    <property type="component" value="Chromosome 3"/>
</dbReference>
<gene>
    <name evidence="1" type="ORF">RchiOBHm_Chr3g0487661</name>
</gene>
<proteinExistence type="predicted"/>
<name>A0A2P6RFL2_ROSCH</name>
<evidence type="ECO:0000313" key="2">
    <source>
        <dbReference type="Proteomes" id="UP000238479"/>
    </source>
</evidence>
<dbReference type="Gramene" id="PRQ45209">
    <property type="protein sequence ID" value="PRQ45209"/>
    <property type="gene ID" value="RchiOBHm_Chr3g0487661"/>
</dbReference>
<dbReference type="AlphaFoldDB" id="A0A2P6RFL2"/>
<dbReference type="EMBL" id="PDCK01000041">
    <property type="protein sequence ID" value="PRQ45209.1"/>
    <property type="molecule type" value="Genomic_DNA"/>
</dbReference>
<accession>A0A2P6RFL2</accession>
<protein>
    <submittedName>
        <fullName evidence="1">Uncharacterized protein</fullName>
    </submittedName>
</protein>
<reference evidence="1 2" key="1">
    <citation type="journal article" date="2018" name="Nat. Genet.">
        <title>The Rosa genome provides new insights in the design of modern roses.</title>
        <authorList>
            <person name="Bendahmane M."/>
        </authorList>
    </citation>
    <scope>NUCLEOTIDE SEQUENCE [LARGE SCALE GENOMIC DNA]</scope>
    <source>
        <strain evidence="2">cv. Old Blush</strain>
    </source>
</reference>
<keyword evidence="2" id="KW-1185">Reference proteome</keyword>
<organism evidence="1 2">
    <name type="scientific">Rosa chinensis</name>
    <name type="common">China rose</name>
    <dbReference type="NCBI Taxonomy" id="74649"/>
    <lineage>
        <taxon>Eukaryota</taxon>
        <taxon>Viridiplantae</taxon>
        <taxon>Streptophyta</taxon>
        <taxon>Embryophyta</taxon>
        <taxon>Tracheophyta</taxon>
        <taxon>Spermatophyta</taxon>
        <taxon>Magnoliopsida</taxon>
        <taxon>eudicotyledons</taxon>
        <taxon>Gunneridae</taxon>
        <taxon>Pentapetalae</taxon>
        <taxon>rosids</taxon>
        <taxon>fabids</taxon>
        <taxon>Rosales</taxon>
        <taxon>Rosaceae</taxon>
        <taxon>Rosoideae</taxon>
        <taxon>Rosoideae incertae sedis</taxon>
        <taxon>Rosa</taxon>
    </lineage>
</organism>
<sequence>MLNIGVVCGNRYKMSCHMPLPFMHATLLVLPYAAFLLPGTCFAFPCLTLPYNMP</sequence>
<evidence type="ECO:0000313" key="1">
    <source>
        <dbReference type="EMBL" id="PRQ45209.1"/>
    </source>
</evidence>